<feature type="region of interest" description="Disordered" evidence="2">
    <location>
        <begin position="1"/>
        <end position="79"/>
    </location>
</feature>
<feature type="coiled-coil region" evidence="1">
    <location>
        <begin position="144"/>
        <end position="171"/>
    </location>
</feature>
<dbReference type="Gene3D" id="1.10.287.1490">
    <property type="match status" value="1"/>
</dbReference>
<evidence type="ECO:0000256" key="2">
    <source>
        <dbReference type="SAM" id="MobiDB-lite"/>
    </source>
</evidence>
<dbReference type="EMBL" id="NBIV01000115">
    <property type="protein sequence ID" value="PXF43684.1"/>
    <property type="molecule type" value="Genomic_DNA"/>
</dbReference>
<evidence type="ECO:0000313" key="4">
    <source>
        <dbReference type="Proteomes" id="UP000247409"/>
    </source>
</evidence>
<feature type="coiled-coil region" evidence="1">
    <location>
        <begin position="381"/>
        <end position="408"/>
    </location>
</feature>
<keyword evidence="4" id="KW-1185">Reference proteome</keyword>
<dbReference type="Proteomes" id="UP000247409">
    <property type="component" value="Unassembled WGS sequence"/>
</dbReference>
<evidence type="ECO:0000313" key="3">
    <source>
        <dbReference type="EMBL" id="PXF43684.1"/>
    </source>
</evidence>
<proteinExistence type="predicted"/>
<accession>A0A2V3INN3</accession>
<name>A0A2V3INN3_9FLOR</name>
<evidence type="ECO:0000256" key="1">
    <source>
        <dbReference type="SAM" id="Coils"/>
    </source>
</evidence>
<dbReference type="AlphaFoldDB" id="A0A2V3INN3"/>
<gene>
    <name evidence="3" type="ORF">BWQ96_06589</name>
</gene>
<reference evidence="3 4" key="1">
    <citation type="journal article" date="2018" name="Mol. Biol. Evol.">
        <title>Analysis of the draft genome of the red seaweed Gracilariopsis chorda provides insights into genome size evolution in Rhodophyta.</title>
        <authorList>
            <person name="Lee J."/>
            <person name="Yang E.C."/>
            <person name="Graf L."/>
            <person name="Yang J.H."/>
            <person name="Qiu H."/>
            <person name="Zel Zion U."/>
            <person name="Chan C.X."/>
            <person name="Stephens T.G."/>
            <person name="Weber A.P.M."/>
            <person name="Boo G.H."/>
            <person name="Boo S.M."/>
            <person name="Kim K.M."/>
            <person name="Shin Y."/>
            <person name="Jung M."/>
            <person name="Lee S.J."/>
            <person name="Yim H.S."/>
            <person name="Lee J.H."/>
            <person name="Bhattacharya D."/>
            <person name="Yoon H.S."/>
        </authorList>
    </citation>
    <scope>NUCLEOTIDE SEQUENCE [LARGE SCALE GENOMIC DNA]</scope>
    <source>
        <strain evidence="3 4">SKKU-2015</strain>
        <tissue evidence="3">Whole body</tissue>
    </source>
</reference>
<dbReference type="STRING" id="448386.A0A2V3INN3"/>
<feature type="region of interest" description="Disordered" evidence="2">
    <location>
        <begin position="107"/>
        <end position="127"/>
    </location>
</feature>
<sequence length="493" mass="53847">MAGGRRPSSYVSGVRHSSAVDRQTVQAVPATQDGFSTPPLSSSNGPSLPPWIPSIWQPPPLRSPTQRPSRDKPASLDPSSALAAALDTAVQSAVVRALGSATIASQLTSSSCDSENGLEDETSQPLTQRENELLDLIVALKSRLHQRDDDIASLNNRMEALEHKLQQQHNVAQVRHENFTTDKAALTKHFSDSFAELDKSVEVRLTTVRDHVRSTNASVSKLRNANSVAEANITALNRRTRELSSQVTQLRTHMKAEFERQAVRVNQLGDHVRASAERLNSLASDVSSAPDVEHLRRSVEAASEDVATVRSKLKRVETQVSDVTRKAEESIALSGAFEQSVGEGLNQIRASVSSLAGTVKEIKETVPSMATDATITSQTSNHELVAKVDALETNLKALKRLIESSLRTRLHAESIVKEQVSLITKHVCVAMRQYTARRISENNALIDRALRARIPEYAQNDDQFVLVREEDLEGNDSTVGIHRSTHIASKAGS</sequence>
<feature type="compositionally biased region" description="Low complexity" evidence="2">
    <location>
        <begin position="36"/>
        <end position="46"/>
    </location>
</feature>
<dbReference type="OrthoDB" id="10463695at2759"/>
<comment type="caution">
    <text evidence="3">The sequence shown here is derived from an EMBL/GenBank/DDBJ whole genome shotgun (WGS) entry which is preliminary data.</text>
</comment>
<keyword evidence="1" id="KW-0175">Coiled coil</keyword>
<organism evidence="3 4">
    <name type="scientific">Gracilariopsis chorda</name>
    <dbReference type="NCBI Taxonomy" id="448386"/>
    <lineage>
        <taxon>Eukaryota</taxon>
        <taxon>Rhodophyta</taxon>
        <taxon>Florideophyceae</taxon>
        <taxon>Rhodymeniophycidae</taxon>
        <taxon>Gracilariales</taxon>
        <taxon>Gracilariaceae</taxon>
        <taxon>Gracilariopsis</taxon>
    </lineage>
</organism>
<feature type="compositionally biased region" description="Pro residues" evidence="2">
    <location>
        <begin position="47"/>
        <end position="62"/>
    </location>
</feature>
<protein>
    <submittedName>
        <fullName evidence="3">Uncharacterized protein</fullName>
    </submittedName>
</protein>